<evidence type="ECO:0000313" key="3">
    <source>
        <dbReference type="Proteomes" id="UP000523087"/>
    </source>
</evidence>
<gene>
    <name evidence="2" type="ORF">HNR31_003291</name>
</gene>
<name>A0A7W0BZW6_9BACL</name>
<evidence type="ECO:0000256" key="1">
    <source>
        <dbReference type="HAMAP-Rule" id="MF_00829"/>
    </source>
</evidence>
<dbReference type="EMBL" id="JACDUT010000013">
    <property type="protein sequence ID" value="MBA2876473.1"/>
    <property type="molecule type" value="Genomic_DNA"/>
</dbReference>
<accession>A0A7W0BZW6</accession>
<reference evidence="2 3" key="1">
    <citation type="submission" date="2020-07" db="EMBL/GenBank/DDBJ databases">
        <title>Genomic Encyclopedia of Type Strains, Phase IV (KMG-IV): sequencing the most valuable type-strain genomes for metagenomic binning, comparative biology and taxonomic classification.</title>
        <authorList>
            <person name="Goeker M."/>
        </authorList>
    </citation>
    <scope>NUCLEOTIDE SEQUENCE [LARGE SCALE GENOMIC DNA]</scope>
    <source>
        <strain evidence="2 3">DSM 15730</strain>
    </source>
</reference>
<comment type="caution">
    <text evidence="2">The sequence shown here is derived from an EMBL/GenBank/DDBJ whole genome shotgun (WGS) entry which is preliminary data.</text>
</comment>
<comment type="similarity">
    <text evidence="1">Belongs to the UPF0435 family.</text>
</comment>
<dbReference type="Pfam" id="PF06569">
    <property type="entry name" value="DUF1128"/>
    <property type="match status" value="1"/>
</dbReference>
<dbReference type="InterPro" id="IPR009507">
    <property type="entry name" value="UPF0435"/>
</dbReference>
<evidence type="ECO:0000313" key="2">
    <source>
        <dbReference type="EMBL" id="MBA2876473.1"/>
    </source>
</evidence>
<dbReference type="AlphaFoldDB" id="A0A7W0BZW6"/>
<dbReference type="HAMAP" id="MF_00829">
    <property type="entry name" value="UPF0435"/>
    <property type="match status" value="1"/>
</dbReference>
<protein>
    <recommendedName>
        <fullName evidence="1">UPF0435 protein HNR31_003291</fullName>
    </recommendedName>
</protein>
<organism evidence="2 3">
    <name type="scientific">Thermaerobacillus caldiproteolyticus</name>
    <dbReference type="NCBI Taxonomy" id="247480"/>
    <lineage>
        <taxon>Bacteria</taxon>
        <taxon>Bacillati</taxon>
        <taxon>Bacillota</taxon>
        <taxon>Bacilli</taxon>
        <taxon>Bacillales</taxon>
        <taxon>Anoxybacillaceae</taxon>
        <taxon>Thermaerobacillus</taxon>
    </lineage>
</organism>
<proteinExistence type="inferred from homology"/>
<dbReference type="Proteomes" id="UP000523087">
    <property type="component" value="Unassembled WGS sequence"/>
</dbReference>
<keyword evidence="3" id="KW-1185">Reference proteome</keyword>
<sequence>MTKMDLSKKSFENVEYMVEKIKEKLKVLNFDAIKPSHFSEEWYDELKDIYEMVMKKATFSPSEMQAIAEELGNLRKK</sequence>